<dbReference type="GO" id="GO:1904047">
    <property type="term" value="F:S-adenosyl-L-methionine binding"/>
    <property type="evidence" value="ECO:0007669"/>
    <property type="project" value="TreeGrafter"/>
</dbReference>
<keyword evidence="6" id="KW-1185">Reference proteome</keyword>
<protein>
    <submittedName>
        <fullName evidence="5">Glycine N-methyltransferase protein</fullName>
        <ecNumber evidence="5">2.1.1.20</ecNumber>
    </submittedName>
</protein>
<dbReference type="InterPro" id="IPR041698">
    <property type="entry name" value="Methyltransf_25"/>
</dbReference>
<dbReference type="PANTHER" id="PTHR16458">
    <property type="entry name" value="GLYCINE N-METHYLTRANSFERASE"/>
    <property type="match status" value="1"/>
</dbReference>
<dbReference type="GO" id="GO:0017174">
    <property type="term" value="F:glycine N-methyltransferase activity"/>
    <property type="evidence" value="ECO:0007669"/>
    <property type="project" value="UniProtKB-EC"/>
</dbReference>
<dbReference type="GO" id="GO:0046498">
    <property type="term" value="P:S-adenosylhomocysteine metabolic process"/>
    <property type="evidence" value="ECO:0007669"/>
    <property type="project" value="TreeGrafter"/>
</dbReference>
<dbReference type="AlphaFoldDB" id="U2ELV0"/>
<reference evidence="5 6" key="2">
    <citation type="journal article" date="2013" name="PLoS ONE">
        <title>INDIGO - INtegrated Data Warehouse of MIcrobial GenOmes with Examples from the Red Sea Extremophiles.</title>
        <authorList>
            <person name="Alam I."/>
            <person name="Antunes A."/>
            <person name="Kamau A.A."/>
            <person name="Ba Alawi W."/>
            <person name="Kalkatawi M."/>
            <person name="Stingl U."/>
            <person name="Bajic V.B."/>
        </authorList>
    </citation>
    <scope>NUCLEOTIDE SEQUENCE [LARGE SCALE GENOMIC DNA]</scope>
    <source>
        <strain evidence="5 6">E1L3A</strain>
    </source>
</reference>
<dbReference type="GO" id="GO:0006111">
    <property type="term" value="P:regulation of gluconeogenesis"/>
    <property type="evidence" value="ECO:0007669"/>
    <property type="project" value="TreeGrafter"/>
</dbReference>
<dbReference type="RefSeq" id="WP_006912736.1">
    <property type="nucleotide sequence ID" value="NZ_AFNV02000012.1"/>
</dbReference>
<keyword evidence="3" id="KW-0949">S-adenosyl-L-methionine</keyword>
<evidence type="ECO:0000256" key="2">
    <source>
        <dbReference type="ARBA" id="ARBA00022679"/>
    </source>
</evidence>
<proteinExistence type="predicted"/>
<dbReference type="PANTHER" id="PTHR16458:SF2">
    <property type="entry name" value="GLYCINE N-METHYLTRANSFERASE"/>
    <property type="match status" value="1"/>
</dbReference>
<name>U2ELV0_9GAMM</name>
<dbReference type="STRING" id="1033802.SSPSH_002001"/>
<dbReference type="InterPro" id="IPR014369">
    <property type="entry name" value="Gly/Sar_N_MeTrfase"/>
</dbReference>
<dbReference type="GO" id="GO:0006730">
    <property type="term" value="P:one-carbon metabolic process"/>
    <property type="evidence" value="ECO:0007669"/>
    <property type="project" value="TreeGrafter"/>
</dbReference>
<organism evidence="5 6">
    <name type="scientific">Salinisphaera shabanensis E1L3A</name>
    <dbReference type="NCBI Taxonomy" id="1033802"/>
    <lineage>
        <taxon>Bacteria</taxon>
        <taxon>Pseudomonadati</taxon>
        <taxon>Pseudomonadota</taxon>
        <taxon>Gammaproteobacteria</taxon>
        <taxon>Salinisphaerales</taxon>
        <taxon>Salinisphaeraceae</taxon>
        <taxon>Salinisphaera</taxon>
    </lineage>
</organism>
<dbReference type="GO" id="GO:0042802">
    <property type="term" value="F:identical protein binding"/>
    <property type="evidence" value="ECO:0007669"/>
    <property type="project" value="TreeGrafter"/>
</dbReference>
<evidence type="ECO:0000256" key="1">
    <source>
        <dbReference type="ARBA" id="ARBA00022603"/>
    </source>
</evidence>
<dbReference type="SUPFAM" id="SSF53335">
    <property type="entry name" value="S-adenosyl-L-methionine-dependent methyltransferases"/>
    <property type="match status" value="1"/>
</dbReference>
<evidence type="ECO:0000313" key="6">
    <source>
        <dbReference type="Proteomes" id="UP000006242"/>
    </source>
</evidence>
<dbReference type="GO" id="GO:0016594">
    <property type="term" value="F:glycine binding"/>
    <property type="evidence" value="ECO:0007669"/>
    <property type="project" value="TreeGrafter"/>
</dbReference>
<dbReference type="Gene3D" id="3.40.50.150">
    <property type="entry name" value="Vaccinia Virus protein VP39"/>
    <property type="match status" value="1"/>
</dbReference>
<dbReference type="Pfam" id="PF13649">
    <property type="entry name" value="Methyltransf_25"/>
    <property type="match status" value="1"/>
</dbReference>
<keyword evidence="2 5" id="KW-0808">Transferase</keyword>
<evidence type="ECO:0000313" key="5">
    <source>
        <dbReference type="EMBL" id="ERJ19162.1"/>
    </source>
</evidence>
<dbReference type="OrthoDB" id="9772751at2"/>
<dbReference type="Gene3D" id="3.30.46.10">
    <property type="entry name" value="Glycine N-methyltransferase, chain A, domain 1"/>
    <property type="match status" value="1"/>
</dbReference>
<dbReference type="GO" id="GO:0032259">
    <property type="term" value="P:methylation"/>
    <property type="evidence" value="ECO:0007669"/>
    <property type="project" value="UniProtKB-KW"/>
</dbReference>
<dbReference type="InterPro" id="IPR029063">
    <property type="entry name" value="SAM-dependent_MTases_sf"/>
</dbReference>
<dbReference type="GO" id="GO:0046500">
    <property type="term" value="P:S-adenosylmethionine metabolic process"/>
    <property type="evidence" value="ECO:0007669"/>
    <property type="project" value="TreeGrafter"/>
</dbReference>
<dbReference type="Proteomes" id="UP000006242">
    <property type="component" value="Unassembled WGS sequence"/>
</dbReference>
<evidence type="ECO:0000256" key="3">
    <source>
        <dbReference type="ARBA" id="ARBA00022691"/>
    </source>
</evidence>
<reference evidence="5 6" key="1">
    <citation type="journal article" date="2011" name="J. Bacteriol.">
        <title>Genome sequence of Salinisphaera shabanensis, a gammaproteobacterium from the harsh, variable environment of the brine-seawater interface of the Shaban Deep in the Red Sea.</title>
        <authorList>
            <person name="Antunes A."/>
            <person name="Alam I."/>
            <person name="Bajic V.B."/>
            <person name="Stingl U."/>
        </authorList>
    </citation>
    <scope>NUCLEOTIDE SEQUENCE [LARGE SCALE GENOMIC DNA]</scope>
    <source>
        <strain evidence="5 6">E1L3A</strain>
    </source>
</reference>
<accession>U2ELV0</accession>
<feature type="domain" description="Methyltransferase" evidence="4">
    <location>
        <begin position="71"/>
        <end position="168"/>
    </location>
</feature>
<dbReference type="GO" id="GO:1901052">
    <property type="term" value="P:sarcosine metabolic process"/>
    <property type="evidence" value="ECO:0007669"/>
    <property type="project" value="TreeGrafter"/>
</dbReference>
<evidence type="ECO:0000259" key="4">
    <source>
        <dbReference type="Pfam" id="PF13649"/>
    </source>
</evidence>
<dbReference type="CDD" id="cd02440">
    <property type="entry name" value="AdoMet_MTases"/>
    <property type="match status" value="1"/>
</dbReference>
<dbReference type="GO" id="GO:0005829">
    <property type="term" value="C:cytosol"/>
    <property type="evidence" value="ECO:0007669"/>
    <property type="project" value="TreeGrafter"/>
</dbReference>
<dbReference type="GO" id="GO:0051289">
    <property type="term" value="P:protein homotetramerization"/>
    <property type="evidence" value="ECO:0007669"/>
    <property type="project" value="TreeGrafter"/>
</dbReference>
<keyword evidence="1 5" id="KW-0489">Methyltransferase</keyword>
<dbReference type="eggNOG" id="COG2226">
    <property type="taxonomic scope" value="Bacteria"/>
</dbReference>
<gene>
    <name evidence="5" type="ORF">SSPSH_002001</name>
</gene>
<dbReference type="PROSITE" id="PS51600">
    <property type="entry name" value="SAM_GNMT"/>
    <property type="match status" value="1"/>
</dbReference>
<dbReference type="EC" id="2.1.1.20" evidence="5"/>
<dbReference type="EMBL" id="AFNV02000012">
    <property type="protein sequence ID" value="ERJ19162.1"/>
    <property type="molecule type" value="Genomic_DNA"/>
</dbReference>
<comment type="caution">
    <text evidence="5">The sequence shown here is derived from an EMBL/GenBank/DDBJ whole genome shotgun (WGS) entry which is preliminary data.</text>
</comment>
<sequence>MKEATQHNPIFQRTQDFGAAPTDVRETDHYQYEYVHDFVERWDDLIDWDGRAASEGSFFIDVLKRYGCQSVIDAATGTGFHSVQLLKAGFEVASIDGSPQMLAKAFENARQRGMILSTVHSDWRWLSRDVVGRYDAIICLGNSFTHIFNEHDRRRTLAEFYAMLKHEGILILDQRNYDALLDGKSAPNQTPGHKYYYCGANVTAEPEHVDEGLARFRYTFPGDEVFHLNMFPLRKAYVHDLMHQVGFQSVTTYGDFQSSYKESDPDFFIHVAEKSYREANVDRDADKS</sequence>